<evidence type="ECO:0000256" key="3">
    <source>
        <dbReference type="SAM" id="SignalP"/>
    </source>
</evidence>
<feature type="signal peptide" evidence="3">
    <location>
        <begin position="1"/>
        <end position="21"/>
    </location>
</feature>
<reference evidence="4" key="1">
    <citation type="submission" date="2020-10" db="EMBL/GenBank/DDBJ databases">
        <authorList>
            <person name="Gilroy R."/>
        </authorList>
    </citation>
    <scope>NUCLEOTIDE SEQUENCE</scope>
    <source>
        <strain evidence="4">CHK195-4489</strain>
    </source>
</reference>
<feature type="chain" id="PRO_5038384409" evidence="3">
    <location>
        <begin position="22"/>
        <end position="222"/>
    </location>
</feature>
<accession>A0A9D1I5D2</accession>
<gene>
    <name evidence="4" type="ORF">IAD50_00185</name>
</gene>
<comment type="caution">
    <text evidence="4">The sequence shown here is derived from an EMBL/GenBank/DDBJ whole genome shotgun (WGS) entry which is preliminary data.</text>
</comment>
<keyword evidence="2" id="KW-0812">Transmembrane</keyword>
<evidence type="ECO:0000313" key="5">
    <source>
        <dbReference type="Proteomes" id="UP000824089"/>
    </source>
</evidence>
<organism evidence="4 5">
    <name type="scientific">Candidatus Egerieisoma faecipullorum</name>
    <dbReference type="NCBI Taxonomy" id="2840963"/>
    <lineage>
        <taxon>Bacteria</taxon>
        <taxon>Bacillati</taxon>
        <taxon>Bacillota</taxon>
        <taxon>Clostridia</taxon>
        <taxon>Eubacteriales</taxon>
        <taxon>Clostridiaceae</taxon>
        <taxon>Clostridiaceae incertae sedis</taxon>
        <taxon>Candidatus Egerieisoma</taxon>
    </lineage>
</organism>
<keyword evidence="3" id="KW-0732">Signal</keyword>
<protein>
    <submittedName>
        <fullName evidence="4">Uncharacterized protein</fullName>
    </submittedName>
</protein>
<feature type="transmembrane region" description="Helical" evidence="2">
    <location>
        <begin position="197"/>
        <end position="218"/>
    </location>
</feature>
<dbReference type="Proteomes" id="UP000824089">
    <property type="component" value="Unassembled WGS sequence"/>
</dbReference>
<keyword evidence="2" id="KW-1133">Transmembrane helix</keyword>
<feature type="region of interest" description="Disordered" evidence="1">
    <location>
        <begin position="150"/>
        <end position="188"/>
    </location>
</feature>
<name>A0A9D1I5D2_9CLOT</name>
<evidence type="ECO:0000256" key="1">
    <source>
        <dbReference type="SAM" id="MobiDB-lite"/>
    </source>
</evidence>
<sequence>MKKCLICIALLLCAFHLPVSAEGLRENEIINIGVIVNNDNSIEIIASTTKKTIGPTRAFLVFEEDDDPEQASAILIITTIGSAQTIHEKWSGGTPLDLNERFYEYTDENGMLKPGRYFAVVTDFEGNGDILTDRAYFTIPAIEQWWTAQPTQAPTPTPTEEPTPDATAKPTPKKTAAPVHTASPAPQASSGIGTIHIAAYVILGVIVCAELAVILYLAGRKK</sequence>
<reference evidence="4" key="2">
    <citation type="journal article" date="2021" name="PeerJ">
        <title>Extensive microbial diversity within the chicken gut microbiome revealed by metagenomics and culture.</title>
        <authorList>
            <person name="Gilroy R."/>
            <person name="Ravi A."/>
            <person name="Getino M."/>
            <person name="Pursley I."/>
            <person name="Horton D.L."/>
            <person name="Alikhan N.F."/>
            <person name="Baker D."/>
            <person name="Gharbi K."/>
            <person name="Hall N."/>
            <person name="Watson M."/>
            <person name="Adriaenssens E.M."/>
            <person name="Foster-Nyarko E."/>
            <person name="Jarju S."/>
            <person name="Secka A."/>
            <person name="Antonio M."/>
            <person name="Oren A."/>
            <person name="Chaudhuri R.R."/>
            <person name="La Ragione R."/>
            <person name="Hildebrand F."/>
            <person name="Pallen M.J."/>
        </authorList>
    </citation>
    <scope>NUCLEOTIDE SEQUENCE</scope>
    <source>
        <strain evidence="4">CHK195-4489</strain>
    </source>
</reference>
<evidence type="ECO:0000313" key="4">
    <source>
        <dbReference type="EMBL" id="HIU28696.1"/>
    </source>
</evidence>
<dbReference type="EMBL" id="DVMM01000004">
    <property type="protein sequence ID" value="HIU28696.1"/>
    <property type="molecule type" value="Genomic_DNA"/>
</dbReference>
<evidence type="ECO:0000256" key="2">
    <source>
        <dbReference type="SAM" id="Phobius"/>
    </source>
</evidence>
<proteinExistence type="predicted"/>
<dbReference type="AlphaFoldDB" id="A0A9D1I5D2"/>
<feature type="compositionally biased region" description="Low complexity" evidence="1">
    <location>
        <begin position="162"/>
        <end position="178"/>
    </location>
</feature>
<keyword evidence="2" id="KW-0472">Membrane</keyword>